<evidence type="ECO:0000256" key="1">
    <source>
        <dbReference type="SAM" id="MobiDB-lite"/>
    </source>
</evidence>
<sequence length="87" mass="8616">MAAGFVPGAGVVPEPAGPEVRGGPDGQGLGMGSFPLRGRAGPPGRRTRARATVPVDAVPPRRRVPRSPGSSIGVARPGARERAGASG</sequence>
<feature type="region of interest" description="Disordered" evidence="1">
    <location>
        <begin position="1"/>
        <end position="87"/>
    </location>
</feature>
<reference evidence="2 3" key="1">
    <citation type="journal article" date="2019" name="Int. J. Syst. Evol. Microbiol.">
        <title>The Global Catalogue of Microorganisms (GCM) 10K type strain sequencing project: providing services to taxonomists for standard genome sequencing and annotation.</title>
        <authorList>
            <consortium name="The Broad Institute Genomics Platform"/>
            <consortium name="The Broad Institute Genome Sequencing Center for Infectious Disease"/>
            <person name="Wu L."/>
            <person name="Ma J."/>
        </authorList>
    </citation>
    <scope>NUCLEOTIDE SEQUENCE [LARGE SCALE GENOMIC DNA]</scope>
    <source>
        <strain evidence="2 3">JCM 14559</strain>
    </source>
</reference>
<gene>
    <name evidence="2" type="ORF">GCM10009759_36860</name>
</gene>
<proteinExistence type="predicted"/>
<feature type="compositionally biased region" description="Low complexity" evidence="1">
    <location>
        <begin position="1"/>
        <end position="21"/>
    </location>
</feature>
<keyword evidence="3" id="KW-1185">Reference proteome</keyword>
<organism evidence="2 3">
    <name type="scientific">Kitasatospora saccharophila</name>
    <dbReference type="NCBI Taxonomy" id="407973"/>
    <lineage>
        <taxon>Bacteria</taxon>
        <taxon>Bacillati</taxon>
        <taxon>Actinomycetota</taxon>
        <taxon>Actinomycetes</taxon>
        <taxon>Kitasatosporales</taxon>
        <taxon>Streptomycetaceae</taxon>
        <taxon>Kitasatospora</taxon>
    </lineage>
</organism>
<dbReference type="Proteomes" id="UP001500897">
    <property type="component" value="Unassembled WGS sequence"/>
</dbReference>
<feature type="compositionally biased region" description="Low complexity" evidence="1">
    <location>
        <begin position="37"/>
        <end position="58"/>
    </location>
</feature>
<feature type="compositionally biased region" description="Basic and acidic residues" evidence="1">
    <location>
        <begin position="78"/>
        <end position="87"/>
    </location>
</feature>
<name>A0ABN2WZW0_9ACTN</name>
<evidence type="ECO:0000313" key="2">
    <source>
        <dbReference type="EMBL" id="GAA2102357.1"/>
    </source>
</evidence>
<protein>
    <submittedName>
        <fullName evidence="2">Uncharacterized protein</fullName>
    </submittedName>
</protein>
<evidence type="ECO:0000313" key="3">
    <source>
        <dbReference type="Proteomes" id="UP001500897"/>
    </source>
</evidence>
<accession>A0ABN2WZW0</accession>
<dbReference type="EMBL" id="BAAANS010000023">
    <property type="protein sequence ID" value="GAA2102357.1"/>
    <property type="molecule type" value="Genomic_DNA"/>
</dbReference>
<comment type="caution">
    <text evidence="2">The sequence shown here is derived from an EMBL/GenBank/DDBJ whole genome shotgun (WGS) entry which is preliminary data.</text>
</comment>